<dbReference type="AlphaFoldDB" id="A0A542ZGF1"/>
<reference evidence="19 20" key="1">
    <citation type="submission" date="2019-06" db="EMBL/GenBank/DDBJ databases">
        <title>Sequencing the genomes of 1000 actinobacteria strains.</title>
        <authorList>
            <person name="Klenk H.-P."/>
        </authorList>
    </citation>
    <scope>NUCLEOTIDE SEQUENCE [LARGE SCALE GENOMIC DNA]</scope>
    <source>
        <strain evidence="19 20">DSM 18082</strain>
    </source>
</reference>
<feature type="transmembrane region" description="Helical" evidence="16">
    <location>
        <begin position="231"/>
        <end position="254"/>
    </location>
</feature>
<keyword evidence="13 16" id="KW-0472">Membrane</keyword>
<evidence type="ECO:0000256" key="3">
    <source>
        <dbReference type="ARBA" id="ARBA00012438"/>
    </source>
</evidence>
<evidence type="ECO:0000256" key="13">
    <source>
        <dbReference type="ARBA" id="ARBA00023136"/>
    </source>
</evidence>
<dbReference type="Proteomes" id="UP000319514">
    <property type="component" value="Unassembled WGS sequence"/>
</dbReference>
<dbReference type="FunFam" id="3.30.565.10:FF:000013">
    <property type="entry name" value="Two-component sensor histidine kinase"/>
    <property type="match status" value="1"/>
</dbReference>
<evidence type="ECO:0000256" key="9">
    <source>
        <dbReference type="ARBA" id="ARBA00022777"/>
    </source>
</evidence>
<proteinExistence type="predicted"/>
<dbReference type="NCBIfam" id="NF040691">
    <property type="entry name" value="MtrAB_MtrB"/>
    <property type="match status" value="1"/>
</dbReference>
<dbReference type="EC" id="2.7.13.3" evidence="3"/>
<dbReference type="InterPro" id="IPR003661">
    <property type="entry name" value="HisK_dim/P_dom"/>
</dbReference>
<comment type="catalytic activity">
    <reaction evidence="1">
        <text>ATP + protein L-histidine = ADP + protein N-phospho-L-histidine.</text>
        <dbReference type="EC" id="2.7.13.3"/>
    </reaction>
</comment>
<dbReference type="Pfam" id="PF00512">
    <property type="entry name" value="HisKA"/>
    <property type="match status" value="1"/>
</dbReference>
<evidence type="ECO:0000256" key="11">
    <source>
        <dbReference type="ARBA" id="ARBA00022989"/>
    </source>
</evidence>
<dbReference type="InterPro" id="IPR004358">
    <property type="entry name" value="Sig_transdc_His_kin-like_C"/>
</dbReference>
<dbReference type="InterPro" id="IPR050736">
    <property type="entry name" value="Sensor_HK_Regulatory"/>
</dbReference>
<dbReference type="PANTHER" id="PTHR43711">
    <property type="entry name" value="TWO-COMPONENT HISTIDINE KINASE"/>
    <property type="match status" value="1"/>
</dbReference>
<evidence type="ECO:0000256" key="8">
    <source>
        <dbReference type="ARBA" id="ARBA00022741"/>
    </source>
</evidence>
<dbReference type="InterPro" id="IPR005467">
    <property type="entry name" value="His_kinase_dom"/>
</dbReference>
<keyword evidence="10" id="KW-0067">ATP-binding</keyword>
<dbReference type="InterPro" id="IPR036097">
    <property type="entry name" value="HisK_dim/P_sf"/>
</dbReference>
<evidence type="ECO:0000256" key="16">
    <source>
        <dbReference type="SAM" id="Phobius"/>
    </source>
</evidence>
<dbReference type="SUPFAM" id="SSF55874">
    <property type="entry name" value="ATPase domain of HSP90 chaperone/DNA topoisomerase II/histidine kinase"/>
    <property type="match status" value="1"/>
</dbReference>
<comment type="caution">
    <text evidence="19">The sequence shown here is derived from an EMBL/GenBank/DDBJ whole genome shotgun (WGS) entry which is preliminary data.</text>
</comment>
<evidence type="ECO:0000313" key="20">
    <source>
        <dbReference type="Proteomes" id="UP000319514"/>
    </source>
</evidence>
<evidence type="ECO:0000313" key="19">
    <source>
        <dbReference type="EMBL" id="TQL59417.1"/>
    </source>
</evidence>
<evidence type="ECO:0000256" key="10">
    <source>
        <dbReference type="ARBA" id="ARBA00022840"/>
    </source>
</evidence>
<gene>
    <name evidence="19" type="ORF">FB474_0771</name>
</gene>
<evidence type="ECO:0000256" key="7">
    <source>
        <dbReference type="ARBA" id="ARBA00022692"/>
    </source>
</evidence>
<dbReference type="PROSITE" id="PS50109">
    <property type="entry name" value="HIS_KIN"/>
    <property type="match status" value="1"/>
</dbReference>
<feature type="domain" description="Histidine kinase" evidence="17">
    <location>
        <begin position="323"/>
        <end position="540"/>
    </location>
</feature>
<dbReference type="Gene3D" id="1.10.287.130">
    <property type="match status" value="1"/>
</dbReference>
<evidence type="ECO:0000256" key="2">
    <source>
        <dbReference type="ARBA" id="ARBA00004651"/>
    </source>
</evidence>
<dbReference type="PROSITE" id="PS50885">
    <property type="entry name" value="HAMP"/>
    <property type="match status" value="1"/>
</dbReference>
<dbReference type="SUPFAM" id="SSF47384">
    <property type="entry name" value="Homodimeric domain of signal transducing histidine kinase"/>
    <property type="match status" value="1"/>
</dbReference>
<keyword evidence="4" id="KW-1003">Cell membrane</keyword>
<dbReference type="InterPro" id="IPR003660">
    <property type="entry name" value="HAMP_dom"/>
</dbReference>
<accession>A0A542ZGF1</accession>
<comment type="subcellular location">
    <subcellularLocation>
        <location evidence="2">Cell membrane</location>
        <topology evidence="2">Multi-pass membrane protein</topology>
    </subcellularLocation>
</comment>
<dbReference type="Gene3D" id="6.10.340.10">
    <property type="match status" value="1"/>
</dbReference>
<dbReference type="GO" id="GO:0005524">
    <property type="term" value="F:ATP binding"/>
    <property type="evidence" value="ECO:0007669"/>
    <property type="project" value="UniProtKB-KW"/>
</dbReference>
<evidence type="ECO:0000259" key="17">
    <source>
        <dbReference type="PROSITE" id="PS50109"/>
    </source>
</evidence>
<dbReference type="Gene3D" id="3.30.565.10">
    <property type="entry name" value="Histidine kinase-like ATPase, C-terminal domain"/>
    <property type="match status" value="1"/>
</dbReference>
<evidence type="ECO:0000256" key="4">
    <source>
        <dbReference type="ARBA" id="ARBA00022475"/>
    </source>
</evidence>
<dbReference type="PANTHER" id="PTHR43711:SF1">
    <property type="entry name" value="HISTIDINE KINASE 1"/>
    <property type="match status" value="1"/>
</dbReference>
<evidence type="ECO:0000256" key="6">
    <source>
        <dbReference type="ARBA" id="ARBA00022679"/>
    </source>
</evidence>
<keyword evidence="6" id="KW-0808">Transferase</keyword>
<feature type="domain" description="HAMP" evidence="18">
    <location>
        <begin position="256"/>
        <end position="308"/>
    </location>
</feature>
<evidence type="ECO:0000256" key="15">
    <source>
        <dbReference type="SAM" id="MobiDB-lite"/>
    </source>
</evidence>
<evidence type="ECO:0000256" key="14">
    <source>
        <dbReference type="ARBA" id="ARBA00035305"/>
    </source>
</evidence>
<dbReference type="GO" id="GO:0000155">
    <property type="term" value="F:phosphorelay sensor kinase activity"/>
    <property type="evidence" value="ECO:0007669"/>
    <property type="project" value="InterPro"/>
</dbReference>
<dbReference type="Pfam" id="PF02518">
    <property type="entry name" value="HATPase_c"/>
    <property type="match status" value="1"/>
</dbReference>
<keyword evidence="8" id="KW-0547">Nucleotide-binding</keyword>
<keyword evidence="12" id="KW-0902">Two-component regulatory system</keyword>
<sequence length="579" mass="62719">MSEPSRPAPEQPSRFAIRRTRALRSAGWAVARARAAVIGSGRWLAHQWRASLQFRVISMTMLLGLVVVLLLGSYLYQQIADGLVSDRVKSATEEAAQGTRAAQTRFDAADRTDPTSLSVLATDLVQQLASPGADHARDVILTRALHNTRTPVVATRLSGDVGLPSVPAELRQAVAADATHQHVQIIATSSSDTGAAVPTVIVGSQVSLPVAGTYELYFVFPMEREQATLKVVAQTFTLGGIALVLMVGAVAYVVTRLVVEPVRRAAEVAERLASGGLHERMRARGQDDLARLAKSFNAMAESLQKQIRQLEDLSRVQQRFVSDVSHELRTPLTTIRMAGDLIHDSRDEFDPSVSRSAELLHDELDRFESLLGDLLEISRFDAGAAALDLEATDLRDTVARVVEATVALAERRGSVVRVDAPHRACVAEIDPRRVERILRNLVVNAIEHGEGRPIVVRVSSNGTAVGVTVRDHGVGLRPGEAALVFNRFWRADPARARTTGGTGLGLAIALEDAHLHDGWLQAWGEPGRGSCFRLTLPRRAGVGIDRSPLPLTPEEEQPRSTRGVGGPYQQLGRQAESSR</sequence>
<organism evidence="19 20">
    <name type="scientific">Oryzihumus leptocrescens</name>
    <dbReference type="NCBI Taxonomy" id="297536"/>
    <lineage>
        <taxon>Bacteria</taxon>
        <taxon>Bacillati</taxon>
        <taxon>Actinomycetota</taxon>
        <taxon>Actinomycetes</taxon>
        <taxon>Micrococcales</taxon>
        <taxon>Intrasporangiaceae</taxon>
        <taxon>Oryzihumus</taxon>
    </lineage>
</organism>
<dbReference type="CDD" id="cd00082">
    <property type="entry name" value="HisKA"/>
    <property type="match status" value="1"/>
</dbReference>
<evidence type="ECO:0000256" key="1">
    <source>
        <dbReference type="ARBA" id="ARBA00000085"/>
    </source>
</evidence>
<feature type="region of interest" description="Disordered" evidence="15">
    <location>
        <begin position="543"/>
        <end position="579"/>
    </location>
</feature>
<dbReference type="SMART" id="SM00304">
    <property type="entry name" value="HAMP"/>
    <property type="match status" value="1"/>
</dbReference>
<evidence type="ECO:0000259" key="18">
    <source>
        <dbReference type="PROSITE" id="PS50885"/>
    </source>
</evidence>
<name>A0A542ZGF1_9MICO</name>
<dbReference type="SMART" id="SM00387">
    <property type="entry name" value="HATPase_c"/>
    <property type="match status" value="1"/>
</dbReference>
<keyword evidence="5" id="KW-0597">Phosphoprotein</keyword>
<dbReference type="CDD" id="cd00075">
    <property type="entry name" value="HATPase"/>
    <property type="match status" value="1"/>
</dbReference>
<dbReference type="FunFam" id="1.10.287.130:FF:000010">
    <property type="entry name" value="Two-component sensor histidine kinase"/>
    <property type="match status" value="1"/>
</dbReference>
<protein>
    <recommendedName>
        <fullName evidence="14">Sensor histidine kinase MtrB</fullName>
        <ecNumber evidence="3">2.7.13.3</ecNumber>
    </recommendedName>
</protein>
<dbReference type="PRINTS" id="PR00344">
    <property type="entry name" value="BCTRLSENSOR"/>
</dbReference>
<dbReference type="SMART" id="SM00388">
    <property type="entry name" value="HisKA"/>
    <property type="match status" value="1"/>
</dbReference>
<dbReference type="GO" id="GO:0005886">
    <property type="term" value="C:plasma membrane"/>
    <property type="evidence" value="ECO:0007669"/>
    <property type="project" value="UniProtKB-SubCell"/>
</dbReference>
<dbReference type="Pfam" id="PF00672">
    <property type="entry name" value="HAMP"/>
    <property type="match status" value="1"/>
</dbReference>
<evidence type="ECO:0000256" key="12">
    <source>
        <dbReference type="ARBA" id="ARBA00023012"/>
    </source>
</evidence>
<evidence type="ECO:0000256" key="5">
    <source>
        <dbReference type="ARBA" id="ARBA00022553"/>
    </source>
</evidence>
<dbReference type="SUPFAM" id="SSF158472">
    <property type="entry name" value="HAMP domain-like"/>
    <property type="match status" value="1"/>
</dbReference>
<keyword evidence="11 16" id="KW-1133">Transmembrane helix</keyword>
<dbReference type="CDD" id="cd06225">
    <property type="entry name" value="HAMP"/>
    <property type="match status" value="1"/>
</dbReference>
<dbReference type="InterPro" id="IPR003594">
    <property type="entry name" value="HATPase_dom"/>
</dbReference>
<keyword evidence="9 19" id="KW-0418">Kinase</keyword>
<keyword evidence="7 16" id="KW-0812">Transmembrane</keyword>
<dbReference type="InterPro" id="IPR036890">
    <property type="entry name" value="HATPase_C_sf"/>
</dbReference>
<dbReference type="EMBL" id="VFOQ01000001">
    <property type="protein sequence ID" value="TQL59417.1"/>
    <property type="molecule type" value="Genomic_DNA"/>
</dbReference>
<dbReference type="InterPro" id="IPR047669">
    <property type="entry name" value="MtrAB_MtrB"/>
</dbReference>
<feature type="transmembrane region" description="Helical" evidence="16">
    <location>
        <begin position="56"/>
        <end position="76"/>
    </location>
</feature>
<keyword evidence="20" id="KW-1185">Reference proteome</keyword>
<dbReference type="RefSeq" id="WP_141787440.1">
    <property type="nucleotide sequence ID" value="NZ_BAAAKX010000013.1"/>
</dbReference>
<dbReference type="OrthoDB" id="9786919at2"/>